<evidence type="ECO:0000313" key="2">
    <source>
        <dbReference type="Proteomes" id="UP000290815"/>
    </source>
</evidence>
<protein>
    <submittedName>
        <fullName evidence="1">Uncharacterized protein</fullName>
    </submittedName>
</protein>
<reference evidence="1 2" key="1">
    <citation type="submission" date="2019-01" db="EMBL/GenBank/DDBJ databases">
        <authorList>
            <consortium name="Pathogen Informatics"/>
        </authorList>
    </citation>
    <scope>NUCLEOTIDE SEQUENCE [LARGE SCALE GENOMIC DNA]</scope>
    <source>
        <strain evidence="1 2">NCTC10194</strain>
    </source>
</reference>
<dbReference type="AlphaFoldDB" id="A0A449AUY5"/>
<sequence>MKFEKEQALNLLQKWEKENKAETLKSRTFYNSFIPDLDSVAFNEAINEYFDNLETLIKENKINSTDEIFEEVDNELTTIANNNANFYRRSWDDDAFDKVDYILRNYNYVIEEDNITSAWEILGIADNYILTDFLSEFSNECKSEFEKELELENNNQMTI</sequence>
<keyword evidence="2" id="KW-1185">Reference proteome</keyword>
<dbReference type="EMBL" id="LR215024">
    <property type="protein sequence ID" value="VEU70329.1"/>
    <property type="molecule type" value="Genomic_DNA"/>
</dbReference>
<name>A0A449AUY5_9BACT</name>
<organism evidence="1 2">
    <name type="scientific">Mycoplasmopsis glycophila</name>
    <dbReference type="NCBI Taxonomy" id="171285"/>
    <lineage>
        <taxon>Bacteria</taxon>
        <taxon>Bacillati</taxon>
        <taxon>Mycoplasmatota</taxon>
        <taxon>Mycoplasmoidales</taxon>
        <taxon>Metamycoplasmataceae</taxon>
        <taxon>Mycoplasmopsis</taxon>
    </lineage>
</organism>
<proteinExistence type="predicted"/>
<gene>
    <name evidence="1" type="ORF">NCTC10194_00338</name>
</gene>
<accession>A0A449AUY5</accession>
<evidence type="ECO:0000313" key="1">
    <source>
        <dbReference type="EMBL" id="VEU70329.1"/>
    </source>
</evidence>
<dbReference type="Proteomes" id="UP000290815">
    <property type="component" value="Chromosome"/>
</dbReference>
<dbReference type="RefSeq" id="WP_027333922.1">
    <property type="nucleotide sequence ID" value="NZ_LR215024.1"/>
</dbReference>
<dbReference type="KEGG" id="mgly:NCTC10194_00338"/>